<proteinExistence type="predicted"/>
<organism evidence="2 3">
    <name type="scientific">Amycolatopsis panacis</name>
    <dbReference type="NCBI Taxonomy" id="2340917"/>
    <lineage>
        <taxon>Bacteria</taxon>
        <taxon>Bacillati</taxon>
        <taxon>Actinomycetota</taxon>
        <taxon>Actinomycetes</taxon>
        <taxon>Pseudonocardiales</taxon>
        <taxon>Pseudonocardiaceae</taxon>
        <taxon>Amycolatopsis</taxon>
    </lineage>
</organism>
<protein>
    <submittedName>
        <fullName evidence="2">DUF2397 family protein</fullName>
    </submittedName>
</protein>
<evidence type="ECO:0000313" key="3">
    <source>
        <dbReference type="Proteomes" id="UP000285112"/>
    </source>
</evidence>
<name>A0A419I653_9PSEU</name>
<feature type="region of interest" description="Disordered" evidence="1">
    <location>
        <begin position="379"/>
        <end position="419"/>
    </location>
</feature>
<comment type="caution">
    <text evidence="2">The sequence shown here is derived from an EMBL/GenBank/DDBJ whole genome shotgun (WGS) entry which is preliminary data.</text>
</comment>
<evidence type="ECO:0000256" key="1">
    <source>
        <dbReference type="SAM" id="MobiDB-lite"/>
    </source>
</evidence>
<feature type="compositionally biased region" description="Basic and acidic residues" evidence="1">
    <location>
        <begin position="393"/>
        <end position="405"/>
    </location>
</feature>
<evidence type="ECO:0000313" key="2">
    <source>
        <dbReference type="EMBL" id="RJQ86634.1"/>
    </source>
</evidence>
<dbReference type="Proteomes" id="UP000285112">
    <property type="component" value="Unassembled WGS sequence"/>
</dbReference>
<gene>
    <name evidence="2" type="ORF">D5S19_11180</name>
</gene>
<dbReference type="Pfam" id="PF09660">
    <property type="entry name" value="DUF2397"/>
    <property type="match status" value="1"/>
</dbReference>
<dbReference type="InterPro" id="IPR013493">
    <property type="entry name" value="CHP02677"/>
</dbReference>
<keyword evidence="3" id="KW-1185">Reference proteome</keyword>
<dbReference type="OrthoDB" id="3456047at2"/>
<reference evidence="2 3" key="1">
    <citation type="submission" date="2018-09" db="EMBL/GenBank/DDBJ databases">
        <title>YIM PH 21725 draft genome.</title>
        <authorList>
            <person name="Miao C."/>
        </authorList>
    </citation>
    <scope>NUCLEOTIDE SEQUENCE [LARGE SCALE GENOMIC DNA]</scope>
    <source>
        <strain evidence="3">YIM PH21725</strain>
    </source>
</reference>
<dbReference type="AlphaFoldDB" id="A0A419I653"/>
<sequence length="541" mass="59420">MSACQTNVNVVAWLRIRRAGVAKRRAVREPRRWWQEVEASDWSVFALPEDLVRERYTALLAALEELSTRGPMSTLIEIAEQAKAVGYHDPLPEVELRSALDQLAKWGFTEPFRDYAAPVRSFQGVIVRQESWALTRKGRAIVAAVRLAVVDARRALQLPSRLLDGVESTIRGLLAHAGSDPGLLPVDLDDVRTRLDELQKVTADFYAALAQMVQSDVTDDDVFGDNRDRVVEALRQFPREYERALQRVEAALADVRAAGHHALVEAAVVHAGLIDAADQQSWLEDRVRRLTDLEAWFQPDGTVHRLIASATGAVHTLLVAIDRRYTARRRGSDLGHDFRLLARSLHAQSTDTAARRVYAAAFGDWPAWHAVTKAAEEDVAHGTSAAGSRSRHHVEVTLREHERHGPPSGRPRKVADTSRDREAALIDAAAQARKRRRLTALLETDGEVALDHFAGLPTDAADVLVRAVEVALAQLDPVSGLGRAYADGASLQVMVRLGVMGRVVRVRFGDGVLTAPDIRVSVLRSADVEIDADTAQQGGAA</sequence>
<accession>A0A419I653</accession>
<dbReference type="EMBL" id="QZFV01000072">
    <property type="protein sequence ID" value="RJQ86634.1"/>
    <property type="molecule type" value="Genomic_DNA"/>
</dbReference>